<keyword evidence="6" id="KW-0539">Nucleus</keyword>
<evidence type="ECO:0000256" key="4">
    <source>
        <dbReference type="ARBA" id="ARBA00023125"/>
    </source>
</evidence>
<dbReference type="AlphaFoldDB" id="A0A319EAR7"/>
<evidence type="ECO:0000313" key="9">
    <source>
        <dbReference type="EMBL" id="PYI03738.1"/>
    </source>
</evidence>
<dbReference type="Proteomes" id="UP000248423">
    <property type="component" value="Unassembled WGS sequence"/>
</dbReference>
<reference evidence="9 10" key="1">
    <citation type="submission" date="2018-02" db="EMBL/GenBank/DDBJ databases">
        <title>The genomes of Aspergillus section Nigri reveals drivers in fungal speciation.</title>
        <authorList>
            <consortium name="DOE Joint Genome Institute"/>
            <person name="Vesth T.C."/>
            <person name="Nybo J."/>
            <person name="Theobald S."/>
            <person name="Brandl J."/>
            <person name="Frisvad J.C."/>
            <person name="Nielsen K.F."/>
            <person name="Lyhne E.K."/>
            <person name="Kogle M.E."/>
            <person name="Kuo A."/>
            <person name="Riley R."/>
            <person name="Clum A."/>
            <person name="Nolan M."/>
            <person name="Lipzen A."/>
            <person name="Salamov A."/>
            <person name="Henrissat B."/>
            <person name="Wiebenga A."/>
            <person name="De vries R.P."/>
            <person name="Grigoriev I.V."/>
            <person name="Mortensen U.H."/>
            <person name="Andersen M.R."/>
            <person name="Baker S.E."/>
        </authorList>
    </citation>
    <scope>NUCLEOTIDE SEQUENCE [LARGE SCALE GENOMIC DNA]</scope>
    <source>
        <strain evidence="9 10">CBS 121057</strain>
    </source>
</reference>
<keyword evidence="2" id="KW-0862">Zinc</keyword>
<keyword evidence="10" id="KW-1185">Reference proteome</keyword>
<dbReference type="InterPro" id="IPR036864">
    <property type="entry name" value="Zn2-C6_fun-type_DNA-bd_sf"/>
</dbReference>
<sequence length="484" mass="54907">MKISEPMNPRGNTPNHAPKRSRMLVSRARTGCLTCKTRRVKCDEQKPVCNRCISAKRHCAGYQKPQSNPPKPFHITYYVPGLLSSTRALHRPLEDLQDQRALEFFFIWGNAYFPSDLMEPFSRDDILQEPALRHAMIAMGRLHEMYHNGAVSACKSESSVFAMQHYGKALRRLVLRDPETAGDPSPIFLVACFLFVCLESSQGHMEAALRHLRSGFMLFQEARRSGKLMADCEPIFRWLFTRLMCQLTHFDPSDCARFFGLNGSQSKSLQTFTHLEDARIQLGNLMQKMIHRRYLATLFGVSSGPRQQILVADRIKIILAQELAELDTWILAFNHYLSFGISVHYTGDYYVLAICSFLLKFRLMAESRETGQYPENDTLDFKHILDLGRTLLSDSHIVGSSSRSTTASNCRPETRYPLNQLLETRTASPTASMQTHPPTNPHFVFLGILSALSVASAHAPDLVVRQQAQQMALTVCESRMDRNS</sequence>
<keyword evidence="3" id="KW-0805">Transcription regulation</keyword>
<dbReference type="GO" id="GO:0008270">
    <property type="term" value="F:zinc ion binding"/>
    <property type="evidence" value="ECO:0007669"/>
    <property type="project" value="InterPro"/>
</dbReference>
<dbReference type="PANTHER" id="PTHR36206">
    <property type="entry name" value="ASPERCRYPTIN BIOSYNTHESIS CLUSTER-SPECIFIC TRANSCRIPTION REGULATOR ATNN-RELATED"/>
    <property type="match status" value="1"/>
</dbReference>
<dbReference type="PROSITE" id="PS00463">
    <property type="entry name" value="ZN2_CY6_FUNGAL_1"/>
    <property type="match status" value="1"/>
</dbReference>
<dbReference type="STRING" id="1448318.A0A319EAR7"/>
<feature type="region of interest" description="Disordered" evidence="7">
    <location>
        <begin position="1"/>
        <end position="23"/>
    </location>
</feature>
<evidence type="ECO:0000256" key="5">
    <source>
        <dbReference type="ARBA" id="ARBA00023163"/>
    </source>
</evidence>
<protein>
    <recommendedName>
        <fullName evidence="8">Zn(2)-C6 fungal-type domain-containing protein</fullName>
    </recommendedName>
</protein>
<gene>
    <name evidence="9" type="ORF">BO78DRAFT_471802</name>
</gene>
<dbReference type="GO" id="GO:0000981">
    <property type="term" value="F:DNA-binding transcription factor activity, RNA polymerase II-specific"/>
    <property type="evidence" value="ECO:0007669"/>
    <property type="project" value="InterPro"/>
</dbReference>
<dbReference type="PROSITE" id="PS50048">
    <property type="entry name" value="ZN2_CY6_FUNGAL_2"/>
    <property type="match status" value="1"/>
</dbReference>
<evidence type="ECO:0000256" key="1">
    <source>
        <dbReference type="ARBA" id="ARBA00022723"/>
    </source>
</evidence>
<dbReference type="EMBL" id="KZ826377">
    <property type="protein sequence ID" value="PYI03738.1"/>
    <property type="molecule type" value="Genomic_DNA"/>
</dbReference>
<name>A0A319EAR7_ASPSB</name>
<evidence type="ECO:0000256" key="3">
    <source>
        <dbReference type="ARBA" id="ARBA00023015"/>
    </source>
</evidence>
<keyword evidence="5" id="KW-0804">Transcription</keyword>
<keyword evidence="4" id="KW-0238">DNA-binding</keyword>
<evidence type="ECO:0000256" key="2">
    <source>
        <dbReference type="ARBA" id="ARBA00022833"/>
    </source>
</evidence>
<dbReference type="SUPFAM" id="SSF57701">
    <property type="entry name" value="Zn2/Cys6 DNA-binding domain"/>
    <property type="match status" value="1"/>
</dbReference>
<feature type="non-terminal residue" evidence="9">
    <location>
        <position position="484"/>
    </location>
</feature>
<dbReference type="VEuPathDB" id="FungiDB:BO78DRAFT_471802"/>
<evidence type="ECO:0000259" key="8">
    <source>
        <dbReference type="PROSITE" id="PS50048"/>
    </source>
</evidence>
<dbReference type="InterPro" id="IPR001138">
    <property type="entry name" value="Zn2Cys6_DnaBD"/>
</dbReference>
<evidence type="ECO:0000256" key="6">
    <source>
        <dbReference type="ARBA" id="ARBA00023242"/>
    </source>
</evidence>
<dbReference type="PANTHER" id="PTHR36206:SF12">
    <property type="entry name" value="ASPERCRYPTIN BIOSYNTHESIS CLUSTER-SPECIFIC TRANSCRIPTION REGULATOR ATNN-RELATED"/>
    <property type="match status" value="1"/>
</dbReference>
<dbReference type="Pfam" id="PF00172">
    <property type="entry name" value="Zn_clus"/>
    <property type="match status" value="1"/>
</dbReference>
<proteinExistence type="predicted"/>
<dbReference type="GO" id="GO:0003677">
    <property type="term" value="F:DNA binding"/>
    <property type="evidence" value="ECO:0007669"/>
    <property type="project" value="UniProtKB-KW"/>
</dbReference>
<evidence type="ECO:0000256" key="7">
    <source>
        <dbReference type="SAM" id="MobiDB-lite"/>
    </source>
</evidence>
<dbReference type="InterPro" id="IPR052360">
    <property type="entry name" value="Transcr_Regulatory_Proteins"/>
</dbReference>
<dbReference type="CDD" id="cd00067">
    <property type="entry name" value="GAL4"/>
    <property type="match status" value="1"/>
</dbReference>
<dbReference type="GO" id="GO:0009893">
    <property type="term" value="P:positive regulation of metabolic process"/>
    <property type="evidence" value="ECO:0007669"/>
    <property type="project" value="UniProtKB-ARBA"/>
</dbReference>
<feature type="domain" description="Zn(2)-C6 fungal-type" evidence="8">
    <location>
        <begin position="31"/>
        <end position="59"/>
    </location>
</feature>
<dbReference type="OrthoDB" id="2593732at2759"/>
<dbReference type="Gene3D" id="4.10.240.10">
    <property type="entry name" value="Zn(2)-C6 fungal-type DNA-binding domain"/>
    <property type="match status" value="1"/>
</dbReference>
<keyword evidence="1" id="KW-0479">Metal-binding</keyword>
<accession>A0A319EAR7</accession>
<evidence type="ECO:0000313" key="10">
    <source>
        <dbReference type="Proteomes" id="UP000248423"/>
    </source>
</evidence>
<dbReference type="SMART" id="SM00066">
    <property type="entry name" value="GAL4"/>
    <property type="match status" value="1"/>
</dbReference>
<organism evidence="9 10">
    <name type="scientific">Aspergillus sclerotiicarbonarius (strain CBS 121057 / IBT 28362)</name>
    <dbReference type="NCBI Taxonomy" id="1448318"/>
    <lineage>
        <taxon>Eukaryota</taxon>
        <taxon>Fungi</taxon>
        <taxon>Dikarya</taxon>
        <taxon>Ascomycota</taxon>
        <taxon>Pezizomycotina</taxon>
        <taxon>Eurotiomycetes</taxon>
        <taxon>Eurotiomycetidae</taxon>
        <taxon>Eurotiales</taxon>
        <taxon>Aspergillaceae</taxon>
        <taxon>Aspergillus</taxon>
        <taxon>Aspergillus subgen. Circumdati</taxon>
    </lineage>
</organism>